<evidence type="ECO:0000313" key="1">
    <source>
        <dbReference type="EMBL" id="RKP56346.1"/>
    </source>
</evidence>
<accession>A0A494Y7P3</accession>
<dbReference type="Proteomes" id="UP000270342">
    <property type="component" value="Unassembled WGS sequence"/>
</dbReference>
<gene>
    <name evidence="1" type="ORF">D7S86_08075</name>
</gene>
<name>A0A494Y7P3_9BURK</name>
<comment type="caution">
    <text evidence="1">The sequence shown here is derived from an EMBL/GenBank/DDBJ whole genome shotgun (WGS) entry which is preliminary data.</text>
</comment>
<dbReference type="RefSeq" id="WP_121085294.1">
    <property type="nucleotide sequence ID" value="NZ_RBZU01000003.1"/>
</dbReference>
<evidence type="ECO:0000313" key="2">
    <source>
        <dbReference type="Proteomes" id="UP000270342"/>
    </source>
</evidence>
<dbReference type="AlphaFoldDB" id="A0A494Y7P3"/>
<sequence length="186" mass="21739">MAYEEAVKTHIQIVWAFVRVLLLKQVLHDLVPDTKIDLWRVMMSGAMDLAVIDWCKVLGSRNDDTHWTKLVPESDHAAFREGLFQAVHMSEQQWTEYHEHMKGYRDEHAGHRDLDPTVNMYPELDAALQAAYYYYERYLYPEWKKVGGADYPDDLSAYADRYQAELKEAAFLATQATKPLDPKIER</sequence>
<reference evidence="1 2" key="1">
    <citation type="submission" date="2018-10" db="EMBL/GenBank/DDBJ databases">
        <title>Robbsia sp. DHC34, isolated from soil.</title>
        <authorList>
            <person name="Gao Z.-H."/>
            <person name="Qiu L.-H."/>
        </authorList>
    </citation>
    <scope>NUCLEOTIDE SEQUENCE [LARGE SCALE GENOMIC DNA]</scope>
    <source>
        <strain evidence="1 2">DHC34</strain>
    </source>
</reference>
<dbReference type="EMBL" id="RBZU01000003">
    <property type="protein sequence ID" value="RKP56346.1"/>
    <property type="molecule type" value="Genomic_DNA"/>
</dbReference>
<keyword evidence="2" id="KW-1185">Reference proteome</keyword>
<organism evidence="1 2">
    <name type="scientific">Pararobbsia silviterrae</name>
    <dbReference type="NCBI Taxonomy" id="1792498"/>
    <lineage>
        <taxon>Bacteria</taxon>
        <taxon>Pseudomonadati</taxon>
        <taxon>Pseudomonadota</taxon>
        <taxon>Betaproteobacteria</taxon>
        <taxon>Burkholderiales</taxon>
        <taxon>Burkholderiaceae</taxon>
        <taxon>Pararobbsia</taxon>
    </lineage>
</organism>
<protein>
    <submittedName>
        <fullName evidence="1">Uncharacterized protein</fullName>
    </submittedName>
</protein>
<dbReference type="OrthoDB" id="9028657at2"/>
<proteinExistence type="predicted"/>